<dbReference type="PANTHER" id="PTHR30307:SF0">
    <property type="entry name" value="S-ADENOSYLMETHIONINE:TRNA RIBOSYLTRANSFERASE-ISOMERASE"/>
    <property type="match status" value="1"/>
</dbReference>
<dbReference type="FunFam" id="3.40.1780.10:FF:000001">
    <property type="entry name" value="S-adenosylmethionine:tRNA ribosyltransferase-isomerase"/>
    <property type="match status" value="1"/>
</dbReference>
<dbReference type="RefSeq" id="WP_091191542.1">
    <property type="nucleotide sequence ID" value="NZ_FOVE01000004.1"/>
</dbReference>
<evidence type="ECO:0000256" key="7">
    <source>
        <dbReference type="ARBA" id="ARBA00022785"/>
    </source>
</evidence>
<dbReference type="GO" id="GO:0008616">
    <property type="term" value="P:tRNA queuosine(34) biosynthetic process"/>
    <property type="evidence" value="ECO:0007669"/>
    <property type="project" value="UniProtKB-UniRule"/>
</dbReference>
<evidence type="ECO:0000256" key="9">
    <source>
        <dbReference type="ARBA" id="ARBA00061210"/>
    </source>
</evidence>
<accession>A0A1I4WU79</accession>
<dbReference type="SUPFAM" id="SSF111337">
    <property type="entry name" value="QueA-like"/>
    <property type="match status" value="1"/>
</dbReference>
<comment type="subunit">
    <text evidence="3 13">Monomer.</text>
</comment>
<keyword evidence="5 13" id="KW-0808">Transferase</keyword>
<dbReference type="Pfam" id="PF02547">
    <property type="entry name" value="Queuosine_synth"/>
    <property type="match status" value="1"/>
</dbReference>
<dbReference type="STRING" id="83765.SAMN05660284_00740"/>
<protein>
    <recommendedName>
        <fullName evidence="11 13">S-adenosylmethionine:tRNA ribosyltransferase-isomerase</fullName>
        <ecNumber evidence="10 13">2.4.99.17</ecNumber>
    </recommendedName>
    <alternativeName>
        <fullName evidence="12 13">Queuosine biosynthesis protein QueA</fullName>
    </alternativeName>
</protein>
<dbReference type="OrthoDB" id="9805933at2"/>
<dbReference type="EC" id="2.4.99.17" evidence="10 13"/>
<dbReference type="Gene3D" id="2.40.10.240">
    <property type="entry name" value="QueA-like"/>
    <property type="match status" value="1"/>
</dbReference>
<dbReference type="HAMAP" id="MF_00113">
    <property type="entry name" value="QueA"/>
    <property type="match status" value="1"/>
</dbReference>
<evidence type="ECO:0000256" key="12">
    <source>
        <dbReference type="ARBA" id="ARBA00076160"/>
    </source>
</evidence>
<dbReference type="AlphaFoldDB" id="A0A1I4WU79"/>
<dbReference type="InterPro" id="IPR003699">
    <property type="entry name" value="QueA"/>
</dbReference>
<evidence type="ECO:0000256" key="10">
    <source>
        <dbReference type="ARBA" id="ARBA00066503"/>
    </source>
</evidence>
<name>A0A1I4WU79_9NEIS</name>
<comment type="similarity">
    <text evidence="9 13">Belongs to the QueA family.</text>
</comment>
<dbReference type="NCBIfam" id="NF001140">
    <property type="entry name" value="PRK00147.1"/>
    <property type="match status" value="1"/>
</dbReference>
<evidence type="ECO:0000256" key="13">
    <source>
        <dbReference type="HAMAP-Rule" id="MF_00113"/>
    </source>
</evidence>
<dbReference type="EMBL" id="FOVE01000004">
    <property type="protein sequence ID" value="SFN17334.1"/>
    <property type="molecule type" value="Genomic_DNA"/>
</dbReference>
<keyword evidence="7 13" id="KW-0671">Queuosine biosynthesis</keyword>
<dbReference type="NCBIfam" id="TIGR00113">
    <property type="entry name" value="queA"/>
    <property type="match status" value="1"/>
</dbReference>
<dbReference type="GO" id="GO:0005737">
    <property type="term" value="C:cytoplasm"/>
    <property type="evidence" value="ECO:0007669"/>
    <property type="project" value="UniProtKB-SubCell"/>
</dbReference>
<dbReference type="UniPathway" id="UPA00392"/>
<evidence type="ECO:0000256" key="11">
    <source>
        <dbReference type="ARBA" id="ARBA00069325"/>
    </source>
</evidence>
<keyword evidence="6 13" id="KW-0949">S-adenosyl-L-methionine</keyword>
<keyword evidence="15" id="KW-1185">Reference proteome</keyword>
<evidence type="ECO:0000256" key="6">
    <source>
        <dbReference type="ARBA" id="ARBA00022691"/>
    </source>
</evidence>
<dbReference type="Proteomes" id="UP000242869">
    <property type="component" value="Unassembled WGS sequence"/>
</dbReference>
<dbReference type="Gene3D" id="3.40.1780.10">
    <property type="entry name" value="QueA-like"/>
    <property type="match status" value="1"/>
</dbReference>
<evidence type="ECO:0000256" key="2">
    <source>
        <dbReference type="ARBA" id="ARBA00004691"/>
    </source>
</evidence>
<sequence length="341" mass="37666">MQVSDFDYFLPERLIAQFPPAERGASRLLHVDGSRLEDVFFSDLPRFLCAGDLLVFNDTKVVKARLFGKKGSGGQIEALVERVLDRHTALAHVRASKAPKPGTKLIFAENWVAEMVERRGDLFLLRFAGEESVLDILEAAGLLPLPPYITHTPDDEDAKRYQTVYARDPGAVAAPTAGLHFTDALLEKIRAAGVQTAFVTLHVGAGTFQPVRVENVAEHVMHHERYSIPAETCELIRKTREAGGRVIAVGTTSLRALEAASRNGLLAEPEGDTDIFITPGYQFRVVDRLITNFHLPKSTLLMLVAAFAGYDTIMAAYRHAIAGEYRFFSYGDAMLLERARA</sequence>
<evidence type="ECO:0000256" key="5">
    <source>
        <dbReference type="ARBA" id="ARBA00022679"/>
    </source>
</evidence>
<gene>
    <name evidence="13" type="primary">queA</name>
    <name evidence="14" type="ORF">SAMN05660284_00740</name>
</gene>
<comment type="pathway">
    <text evidence="2 13">tRNA modification; tRNA-queuosine biosynthesis.</text>
</comment>
<dbReference type="InterPro" id="IPR042118">
    <property type="entry name" value="QueA_dom1"/>
</dbReference>
<dbReference type="InterPro" id="IPR042119">
    <property type="entry name" value="QueA_dom2"/>
</dbReference>
<dbReference type="InterPro" id="IPR036100">
    <property type="entry name" value="QueA_sf"/>
</dbReference>
<keyword evidence="4 13" id="KW-0963">Cytoplasm</keyword>
<comment type="subcellular location">
    <subcellularLocation>
        <location evidence="1 13">Cytoplasm</location>
    </subcellularLocation>
</comment>
<keyword evidence="14" id="KW-0413">Isomerase</keyword>
<evidence type="ECO:0000256" key="4">
    <source>
        <dbReference type="ARBA" id="ARBA00022490"/>
    </source>
</evidence>
<reference evidence="15" key="1">
    <citation type="submission" date="2016-10" db="EMBL/GenBank/DDBJ databases">
        <authorList>
            <person name="Varghese N."/>
            <person name="Submissions S."/>
        </authorList>
    </citation>
    <scope>NUCLEOTIDE SEQUENCE [LARGE SCALE GENOMIC DNA]</scope>
    <source>
        <strain evidence="15">DSM 6150</strain>
    </source>
</reference>
<organism evidence="14 15">
    <name type="scientific">Formivibrio citricus</name>
    <dbReference type="NCBI Taxonomy" id="83765"/>
    <lineage>
        <taxon>Bacteria</taxon>
        <taxon>Pseudomonadati</taxon>
        <taxon>Pseudomonadota</taxon>
        <taxon>Betaproteobacteria</taxon>
        <taxon>Neisseriales</taxon>
        <taxon>Chitinibacteraceae</taxon>
        <taxon>Formivibrio</taxon>
    </lineage>
</organism>
<comment type="function">
    <text evidence="13">Transfers and isomerizes the ribose moiety from AdoMet to the 7-aminomethyl group of 7-deazaguanine (preQ1-tRNA) to give epoxyqueuosine (oQ-tRNA).</text>
</comment>
<evidence type="ECO:0000256" key="8">
    <source>
        <dbReference type="ARBA" id="ARBA00052751"/>
    </source>
</evidence>
<evidence type="ECO:0000313" key="14">
    <source>
        <dbReference type="EMBL" id="SFN17334.1"/>
    </source>
</evidence>
<dbReference type="PANTHER" id="PTHR30307">
    <property type="entry name" value="S-ADENOSYLMETHIONINE:TRNA RIBOSYLTRANSFERASE-ISOMERASE"/>
    <property type="match status" value="1"/>
</dbReference>
<proteinExistence type="inferred from homology"/>
<evidence type="ECO:0000313" key="15">
    <source>
        <dbReference type="Proteomes" id="UP000242869"/>
    </source>
</evidence>
<comment type="catalytic activity">
    <reaction evidence="8 13">
        <text>7-aminomethyl-7-carbaguanosine(34) in tRNA + S-adenosyl-L-methionine = epoxyqueuosine(34) in tRNA + adenine + L-methionine + 2 H(+)</text>
        <dbReference type="Rhea" id="RHEA:32155"/>
        <dbReference type="Rhea" id="RHEA-COMP:10342"/>
        <dbReference type="Rhea" id="RHEA-COMP:18582"/>
        <dbReference type="ChEBI" id="CHEBI:15378"/>
        <dbReference type="ChEBI" id="CHEBI:16708"/>
        <dbReference type="ChEBI" id="CHEBI:57844"/>
        <dbReference type="ChEBI" id="CHEBI:59789"/>
        <dbReference type="ChEBI" id="CHEBI:82833"/>
        <dbReference type="ChEBI" id="CHEBI:194443"/>
        <dbReference type="EC" id="2.4.99.17"/>
    </reaction>
</comment>
<evidence type="ECO:0000256" key="3">
    <source>
        <dbReference type="ARBA" id="ARBA00011245"/>
    </source>
</evidence>
<evidence type="ECO:0000256" key="1">
    <source>
        <dbReference type="ARBA" id="ARBA00004496"/>
    </source>
</evidence>
<dbReference type="GO" id="GO:0051075">
    <property type="term" value="F:S-adenosylmethionine:tRNA ribosyltransferase-isomerase activity"/>
    <property type="evidence" value="ECO:0007669"/>
    <property type="project" value="UniProtKB-EC"/>
</dbReference>